<dbReference type="Proteomes" id="UP000475862">
    <property type="component" value="Unassembled WGS sequence"/>
</dbReference>
<evidence type="ECO:0000313" key="3">
    <source>
        <dbReference type="Proteomes" id="UP000475862"/>
    </source>
</evidence>
<evidence type="ECO:0000313" key="2">
    <source>
        <dbReference type="EMBL" id="KAE9533363.1"/>
    </source>
</evidence>
<keyword evidence="1" id="KW-0472">Membrane</keyword>
<protein>
    <submittedName>
        <fullName evidence="2">Uncharacterized protein</fullName>
    </submittedName>
</protein>
<proteinExistence type="predicted"/>
<dbReference type="AlphaFoldDB" id="A0A6G0TJ36"/>
<keyword evidence="3" id="KW-1185">Reference proteome</keyword>
<gene>
    <name evidence="2" type="ORF">AGLY_009266</name>
</gene>
<name>A0A6G0TJ36_APHGL</name>
<keyword evidence="1" id="KW-0812">Transmembrane</keyword>
<feature type="transmembrane region" description="Helical" evidence="1">
    <location>
        <begin position="6"/>
        <end position="27"/>
    </location>
</feature>
<reference evidence="2 3" key="1">
    <citation type="submission" date="2019-08" db="EMBL/GenBank/DDBJ databases">
        <title>The genome of the soybean aphid Biotype 1, its phylome, world population structure and adaptation to the North American continent.</title>
        <authorList>
            <person name="Giordano R."/>
            <person name="Donthu R.K."/>
            <person name="Hernandez A.G."/>
            <person name="Wright C.L."/>
            <person name="Zimin A.V."/>
        </authorList>
    </citation>
    <scope>NUCLEOTIDE SEQUENCE [LARGE SCALE GENOMIC DNA]</scope>
    <source>
        <tissue evidence="2">Whole aphids</tissue>
    </source>
</reference>
<accession>A0A6G0TJ36</accession>
<keyword evidence="1" id="KW-1133">Transmembrane helix</keyword>
<sequence length="305" mass="32943">MPETLILTRLRVFYLGNTILTTLATALRRTRAVCARSGAGTALRGRTSIIPPPHFDFQTNNISTCTIISDLYYIVFSPTAALYQIELKIIRGHMGSADDIGTVSALDLPCPSARSICTHDIGFSGRLYSIHTVINNKNIIIIDNASSSSASRVVLRVIVVDDHRRRPGNGDVVQRQVRFVAVPSGRGPAALDDQPAGLCAAAAAAAVFVVVVVVVVFAASSAPSVLVISGRGPVDGMLLLLLLTSAEPFDGQADQEKAHGGRQCDYSLHEYRSDVEAQVEQRVQRARQALHFLQTRSVRMLVLSR</sequence>
<organism evidence="2 3">
    <name type="scientific">Aphis glycines</name>
    <name type="common">Soybean aphid</name>
    <dbReference type="NCBI Taxonomy" id="307491"/>
    <lineage>
        <taxon>Eukaryota</taxon>
        <taxon>Metazoa</taxon>
        <taxon>Ecdysozoa</taxon>
        <taxon>Arthropoda</taxon>
        <taxon>Hexapoda</taxon>
        <taxon>Insecta</taxon>
        <taxon>Pterygota</taxon>
        <taxon>Neoptera</taxon>
        <taxon>Paraneoptera</taxon>
        <taxon>Hemiptera</taxon>
        <taxon>Sternorrhyncha</taxon>
        <taxon>Aphidomorpha</taxon>
        <taxon>Aphidoidea</taxon>
        <taxon>Aphididae</taxon>
        <taxon>Aphidini</taxon>
        <taxon>Aphis</taxon>
        <taxon>Aphis</taxon>
    </lineage>
</organism>
<dbReference type="EMBL" id="VYZN01000035">
    <property type="protein sequence ID" value="KAE9533363.1"/>
    <property type="molecule type" value="Genomic_DNA"/>
</dbReference>
<comment type="caution">
    <text evidence="2">The sequence shown here is derived from an EMBL/GenBank/DDBJ whole genome shotgun (WGS) entry which is preliminary data.</text>
</comment>
<evidence type="ECO:0000256" key="1">
    <source>
        <dbReference type="SAM" id="Phobius"/>
    </source>
</evidence>
<feature type="transmembrane region" description="Helical" evidence="1">
    <location>
        <begin position="196"/>
        <end position="219"/>
    </location>
</feature>